<proteinExistence type="predicted"/>
<accession>A0ACD5UHV7</accession>
<reference evidence="1" key="2">
    <citation type="submission" date="2025-09" db="UniProtKB">
        <authorList>
            <consortium name="EnsemblPlants"/>
        </authorList>
    </citation>
    <scope>IDENTIFICATION</scope>
</reference>
<dbReference type="EnsemblPlants" id="AVESA.00010b.r2.2AG0249860.1">
    <property type="protein sequence ID" value="AVESA.00010b.r2.2AG0249860.1.CDS.1"/>
    <property type="gene ID" value="AVESA.00010b.r2.2AG0249860"/>
</dbReference>
<name>A0ACD5UHV7_AVESA</name>
<keyword evidence="2" id="KW-1185">Reference proteome</keyword>
<protein>
    <submittedName>
        <fullName evidence="1">Uncharacterized protein</fullName>
    </submittedName>
</protein>
<reference evidence="1" key="1">
    <citation type="submission" date="2021-05" db="EMBL/GenBank/DDBJ databases">
        <authorList>
            <person name="Scholz U."/>
            <person name="Mascher M."/>
            <person name="Fiebig A."/>
        </authorList>
    </citation>
    <scope>NUCLEOTIDE SEQUENCE [LARGE SCALE GENOMIC DNA]</scope>
</reference>
<sequence>MVFLKLQPYIQASIAPRANHKLLFKYYGPFRVVAKVRETTYKLDLPAGSTIHLVFHVSLLRKMLTDGMPTSSTLPSDTDHLAIPFKIMSTRWRKKANAVVEQVLVQWTSGDAGSATWEDREELTSRFPRALAWGQAGSQGGGGVSIPNDGSVHSKGDDMDDGGETDHSNIRIQQEERRTTRPMKPNRKYVGPTWVQ</sequence>
<evidence type="ECO:0000313" key="1">
    <source>
        <dbReference type="EnsemblPlants" id="AVESA.00010b.r2.2AG0249860.1.CDS.1"/>
    </source>
</evidence>
<organism evidence="1 2">
    <name type="scientific">Avena sativa</name>
    <name type="common">Oat</name>
    <dbReference type="NCBI Taxonomy" id="4498"/>
    <lineage>
        <taxon>Eukaryota</taxon>
        <taxon>Viridiplantae</taxon>
        <taxon>Streptophyta</taxon>
        <taxon>Embryophyta</taxon>
        <taxon>Tracheophyta</taxon>
        <taxon>Spermatophyta</taxon>
        <taxon>Magnoliopsida</taxon>
        <taxon>Liliopsida</taxon>
        <taxon>Poales</taxon>
        <taxon>Poaceae</taxon>
        <taxon>BOP clade</taxon>
        <taxon>Pooideae</taxon>
        <taxon>Poodae</taxon>
        <taxon>Poeae</taxon>
        <taxon>Poeae Chloroplast Group 1 (Aveneae type)</taxon>
        <taxon>Aveninae</taxon>
        <taxon>Avena</taxon>
    </lineage>
</organism>
<evidence type="ECO:0000313" key="2">
    <source>
        <dbReference type="Proteomes" id="UP001732700"/>
    </source>
</evidence>
<dbReference type="Proteomes" id="UP001732700">
    <property type="component" value="Chromosome 2A"/>
</dbReference>